<protein>
    <recommendedName>
        <fullName evidence="4">RRM domain-containing protein</fullName>
    </recommendedName>
</protein>
<evidence type="ECO:0000313" key="6">
    <source>
        <dbReference type="Proteomes" id="UP000323011"/>
    </source>
</evidence>
<dbReference type="CDD" id="cd00590">
    <property type="entry name" value="RRM_SF"/>
    <property type="match status" value="1"/>
</dbReference>
<organism evidence="5 6">
    <name type="scientific">Cafeteria roenbergensis</name>
    <name type="common">Marine flagellate</name>
    <dbReference type="NCBI Taxonomy" id="33653"/>
    <lineage>
        <taxon>Eukaryota</taxon>
        <taxon>Sar</taxon>
        <taxon>Stramenopiles</taxon>
        <taxon>Bigyra</taxon>
        <taxon>Opalozoa</taxon>
        <taxon>Bicosoecida</taxon>
        <taxon>Cafeteriaceae</taxon>
        <taxon>Cafeteria</taxon>
    </lineage>
</organism>
<gene>
    <name evidence="5" type="ORF">FNF29_07517</name>
</gene>
<dbReference type="Pfam" id="PF00076">
    <property type="entry name" value="RRM_1"/>
    <property type="match status" value="1"/>
</dbReference>
<evidence type="ECO:0000256" key="1">
    <source>
        <dbReference type="ARBA" id="ARBA00022884"/>
    </source>
</evidence>
<dbReference type="GO" id="GO:0005737">
    <property type="term" value="C:cytoplasm"/>
    <property type="evidence" value="ECO:0007669"/>
    <property type="project" value="TreeGrafter"/>
</dbReference>
<evidence type="ECO:0000256" key="2">
    <source>
        <dbReference type="PROSITE-ProRule" id="PRU00176"/>
    </source>
</evidence>
<dbReference type="SUPFAM" id="SSF54928">
    <property type="entry name" value="RNA-binding domain, RBD"/>
    <property type="match status" value="1"/>
</dbReference>
<comment type="caution">
    <text evidence="5">The sequence shown here is derived from an EMBL/GenBank/DDBJ whole genome shotgun (WGS) entry which is preliminary data.</text>
</comment>
<dbReference type="PANTHER" id="PTHR15481">
    <property type="entry name" value="RIBONUCLEIC ACID BINDING PROTEIN S1"/>
    <property type="match status" value="1"/>
</dbReference>
<name>A0A5A8C2H5_CAFRO</name>
<reference evidence="5 6" key="1">
    <citation type="submission" date="2019-07" db="EMBL/GenBank/DDBJ databases">
        <title>Genomes of Cafeteria roenbergensis.</title>
        <authorList>
            <person name="Fischer M.G."/>
            <person name="Hackl T."/>
            <person name="Roman M."/>
        </authorList>
    </citation>
    <scope>NUCLEOTIDE SEQUENCE [LARGE SCALE GENOMIC DNA]</scope>
    <source>
        <strain evidence="5 6">BVI</strain>
    </source>
</reference>
<keyword evidence="6" id="KW-1185">Reference proteome</keyword>
<dbReference type="InterPro" id="IPR035979">
    <property type="entry name" value="RBD_domain_sf"/>
</dbReference>
<feature type="region of interest" description="Disordered" evidence="3">
    <location>
        <begin position="205"/>
        <end position="227"/>
    </location>
</feature>
<proteinExistence type="predicted"/>
<dbReference type="InterPro" id="IPR012677">
    <property type="entry name" value="Nucleotide-bd_a/b_plait_sf"/>
</dbReference>
<evidence type="ECO:0000256" key="3">
    <source>
        <dbReference type="SAM" id="MobiDB-lite"/>
    </source>
</evidence>
<evidence type="ECO:0000313" key="5">
    <source>
        <dbReference type="EMBL" id="KAA0147256.1"/>
    </source>
</evidence>
<dbReference type="GO" id="GO:0000398">
    <property type="term" value="P:mRNA splicing, via spliceosome"/>
    <property type="evidence" value="ECO:0007669"/>
    <property type="project" value="TreeGrafter"/>
</dbReference>
<evidence type="ECO:0000259" key="4">
    <source>
        <dbReference type="PROSITE" id="PS50102"/>
    </source>
</evidence>
<dbReference type="AlphaFoldDB" id="A0A5A8C2H5"/>
<feature type="compositionally biased region" description="Basic and acidic residues" evidence="3">
    <location>
        <begin position="211"/>
        <end position="227"/>
    </location>
</feature>
<feature type="region of interest" description="Disordered" evidence="3">
    <location>
        <begin position="165"/>
        <end position="184"/>
    </location>
</feature>
<keyword evidence="1 2" id="KW-0694">RNA-binding</keyword>
<feature type="domain" description="RRM" evidence="4">
    <location>
        <begin position="25"/>
        <end position="108"/>
    </location>
</feature>
<dbReference type="Gene3D" id="3.30.70.330">
    <property type="match status" value="1"/>
</dbReference>
<dbReference type="InterPro" id="IPR000504">
    <property type="entry name" value="RRM_dom"/>
</dbReference>
<dbReference type="EMBL" id="VLTN01000070">
    <property type="protein sequence ID" value="KAA0147256.1"/>
    <property type="molecule type" value="Genomic_DNA"/>
</dbReference>
<dbReference type="GO" id="GO:0061574">
    <property type="term" value="C:ASAP complex"/>
    <property type="evidence" value="ECO:0007669"/>
    <property type="project" value="TreeGrafter"/>
</dbReference>
<sequence length="227" mass="23798">MSGRGFKRPRPVATTAVPRDETIENKLVLSGVPSSATEFELTSILSKFGKLSHFETSIGRDRRGGVSETAGGSATAEFTTRRSAEAALAALDGAPIHGATLSVRFASEEWLYAAGDGRPRLPAAVEAELAATAGPAAAASAAAAGADAPLAATSEREYLTRQEREARSLGRAAREAAEARERERMTLTRMQARLAGVRRKLAAMDAEDADREAMAAEQRRAEAAGSG</sequence>
<dbReference type="SMART" id="SM00360">
    <property type="entry name" value="RRM"/>
    <property type="match status" value="1"/>
</dbReference>
<dbReference type="PANTHER" id="PTHR15481:SF0">
    <property type="entry name" value="LD23870P-RELATED"/>
    <property type="match status" value="1"/>
</dbReference>
<dbReference type="GO" id="GO:0003723">
    <property type="term" value="F:RNA binding"/>
    <property type="evidence" value="ECO:0007669"/>
    <property type="project" value="UniProtKB-UniRule"/>
</dbReference>
<dbReference type="PROSITE" id="PS50102">
    <property type="entry name" value="RRM"/>
    <property type="match status" value="1"/>
</dbReference>
<accession>A0A5A8C2H5</accession>
<dbReference type="GO" id="GO:0005654">
    <property type="term" value="C:nucleoplasm"/>
    <property type="evidence" value="ECO:0007669"/>
    <property type="project" value="TreeGrafter"/>
</dbReference>
<dbReference type="Proteomes" id="UP000323011">
    <property type="component" value="Unassembled WGS sequence"/>
</dbReference>